<reference evidence="1 2" key="1">
    <citation type="submission" date="2019-06" db="EMBL/GenBank/DDBJ databases">
        <title>Sequencing the genomes of 1000 actinobacteria strains.</title>
        <authorList>
            <person name="Klenk H.-P."/>
        </authorList>
    </citation>
    <scope>NUCLEOTIDE SEQUENCE [LARGE SCALE GENOMIC DNA]</scope>
    <source>
        <strain evidence="1 2">DSM 8803</strain>
    </source>
</reference>
<gene>
    <name evidence="1" type="ORF">FB468_0829</name>
</gene>
<comment type="caution">
    <text evidence="1">The sequence shown here is derived from an EMBL/GenBank/DDBJ whole genome shotgun (WGS) entry which is preliminary data.</text>
</comment>
<accession>A0A542Y436</accession>
<evidence type="ECO:0000313" key="1">
    <source>
        <dbReference type="EMBL" id="TQL42821.1"/>
    </source>
</evidence>
<organism evidence="1 2">
    <name type="scientific">Leucobacter komagatae</name>
    <dbReference type="NCBI Taxonomy" id="55969"/>
    <lineage>
        <taxon>Bacteria</taxon>
        <taxon>Bacillati</taxon>
        <taxon>Actinomycetota</taxon>
        <taxon>Actinomycetes</taxon>
        <taxon>Micrococcales</taxon>
        <taxon>Microbacteriaceae</taxon>
        <taxon>Leucobacter</taxon>
    </lineage>
</organism>
<dbReference type="AlphaFoldDB" id="A0A542Y436"/>
<sequence>MPTDAALIDSAIARLSGVGWCCRGSGKFNHDRGDMGGPLSGFEGSSALLEAWGARFGELSSSDQTVWFLSQEDYNASGEPFAWDEFRRISIEAAVSETEKLKIAAFWREHVPILLGVADNYWYLAVRSDGVVVSGREPEFEATDQIAPDFRALLTAIAAQGNAANTPETVLLPRELTATFQ</sequence>
<name>A0A542Y436_9MICO</name>
<evidence type="ECO:0000313" key="2">
    <source>
        <dbReference type="Proteomes" id="UP000319094"/>
    </source>
</evidence>
<dbReference type="EMBL" id="VFON01000001">
    <property type="protein sequence ID" value="TQL42821.1"/>
    <property type="molecule type" value="Genomic_DNA"/>
</dbReference>
<keyword evidence="2" id="KW-1185">Reference proteome</keyword>
<proteinExistence type="predicted"/>
<protein>
    <submittedName>
        <fullName evidence="1">Uncharacterized protein</fullName>
    </submittedName>
</protein>
<dbReference type="Proteomes" id="UP000319094">
    <property type="component" value="Unassembled WGS sequence"/>
</dbReference>